<reference evidence="2" key="1">
    <citation type="journal article" date="2017" name="Mycologia">
        <title>Epichloe hybrida sp. nov., an emerging model system for investigating fungal allopolyploidy.</title>
        <authorList>
            <person name="Campbell M.A."/>
            <person name="Tapper B.A."/>
            <person name="Johnson R.D."/>
            <person name="Mace W."/>
            <person name="Ram A."/>
            <person name="Lukito Y."/>
            <person name="Dupont P.-Y."/>
            <person name="Johnson L.J."/>
            <person name="Scott D.B."/>
            <person name="Ganley A.R.D."/>
            <person name="Cox M.P."/>
        </authorList>
    </citation>
    <scope>NUCLEOTIDE SEQUENCE</scope>
    <source>
        <strain evidence="2">E8</strain>
    </source>
</reference>
<evidence type="ECO:0000256" key="1">
    <source>
        <dbReference type="SAM" id="Phobius"/>
    </source>
</evidence>
<feature type="transmembrane region" description="Helical" evidence="1">
    <location>
        <begin position="12"/>
        <end position="35"/>
    </location>
</feature>
<proteinExistence type="predicted"/>
<keyword evidence="1" id="KW-1133">Transmembrane helix</keyword>
<gene>
    <name evidence="2" type="primary">orf156</name>
</gene>
<accession>A0A1J0CZX8</accession>
<keyword evidence="2" id="KW-0496">Mitochondrion</keyword>
<dbReference type="RefSeq" id="YP_009327775.1">
    <property type="nucleotide sequence ID" value="NC_032063.1"/>
</dbReference>
<dbReference type="GeneID" id="30513324"/>
<dbReference type="AlphaFoldDB" id="A0A1J0CZX8"/>
<sequence>MNKNLKLFFKNFSFSNILFKIFIFFSVGFLFRLLINNLFDFTFFIELFSIPLCINLFFLEDSIDTKFFNDNLINFKRPRDRVMNDDYEFKDKLRRKSHWVFLQQFSSDFVDFNDFKERWTPEKKFKNILKDKYYDKKSKVVLFKDTLMWFVNLRKK</sequence>
<feature type="transmembrane region" description="Helical" evidence="1">
    <location>
        <begin position="41"/>
        <end position="59"/>
    </location>
</feature>
<organism evidence="2">
    <name type="scientific">Epichloe typhina</name>
    <name type="common">Mycoparasitic fungus</name>
    <name type="synonym">Sphaeria typhina</name>
    <dbReference type="NCBI Taxonomy" id="5113"/>
    <lineage>
        <taxon>Eukaryota</taxon>
        <taxon>Fungi</taxon>
        <taxon>Dikarya</taxon>
        <taxon>Ascomycota</taxon>
        <taxon>Pezizomycotina</taxon>
        <taxon>Sordariomycetes</taxon>
        <taxon>Hypocreomycetidae</taxon>
        <taxon>Hypocreales</taxon>
        <taxon>Clavicipitaceae</taxon>
        <taxon>Epichloe</taxon>
    </lineage>
</organism>
<geneLocation type="mitochondrion" evidence="2"/>
<evidence type="ECO:0000313" key="2">
    <source>
        <dbReference type="EMBL" id="APB96734.1"/>
    </source>
</evidence>
<dbReference type="EMBL" id="KX066185">
    <property type="protein sequence ID" value="APB96734.1"/>
    <property type="molecule type" value="Genomic_DNA"/>
</dbReference>
<keyword evidence="1" id="KW-0472">Membrane</keyword>
<keyword evidence="1" id="KW-0812">Transmembrane</keyword>
<name>A0A1J0CZX8_EPITY</name>
<protein>
    <submittedName>
        <fullName evidence="2">Uncharacterized protein</fullName>
    </submittedName>
</protein>